<sequence length="167" mass="18228">MLSVYGYEVEHSGDLDAVFAAISPEGLSVHFLHSAEKGAFMIAIHRTYPRLVIASGEDFVLRHFPRHVDMIASIEALFAQDLERIRCSGLAQARIENAIKNSSDQISVSASAFGSAYPDFSASLLAMSERVYSMKCEASANLTSSYAQASAAMEQLSAEYDAKKTRH</sequence>
<evidence type="ECO:0000313" key="1">
    <source>
        <dbReference type="EMBL" id="AXH59784.1"/>
    </source>
</evidence>
<keyword evidence="1" id="KW-0614">Plasmid</keyword>
<evidence type="ECO:0000313" key="2">
    <source>
        <dbReference type="Proteomes" id="UP000006426"/>
    </source>
</evidence>
<geneLocation type="plasmid" evidence="2">
    <name>pmppla107</name>
</geneLocation>
<dbReference type="EMBL" id="CP031226">
    <property type="protein sequence ID" value="AXH59784.1"/>
    <property type="molecule type" value="Genomic_DNA"/>
</dbReference>
<name>A0AAD0V9K0_PSEAV</name>
<dbReference type="AlphaFoldDB" id="A0AAD0V9K0"/>
<dbReference type="GeneID" id="39474355"/>
<gene>
    <name evidence="1" type="ORF">PLA107_031670</name>
</gene>
<organism evidence="1 2">
    <name type="scientific">Pseudomonas amygdali pv. lachrymans str. M301315</name>
    <dbReference type="NCBI Taxonomy" id="629260"/>
    <lineage>
        <taxon>Bacteria</taxon>
        <taxon>Pseudomonadati</taxon>
        <taxon>Pseudomonadota</taxon>
        <taxon>Gammaproteobacteria</taxon>
        <taxon>Pseudomonadales</taxon>
        <taxon>Pseudomonadaceae</taxon>
        <taxon>Pseudomonas</taxon>
        <taxon>Pseudomonas amygdali</taxon>
    </lineage>
</organism>
<accession>A0AAD0V9K0</accession>
<dbReference type="Proteomes" id="UP000006426">
    <property type="component" value="Plasmid pmppla107"/>
</dbReference>
<protein>
    <submittedName>
        <fullName evidence="1">Uncharacterized protein</fullName>
    </submittedName>
</protein>
<dbReference type="RefSeq" id="WP_005741941.1">
    <property type="nucleotide sequence ID" value="NZ_CP031226.1"/>
</dbReference>
<reference evidence="1 2" key="1">
    <citation type="journal article" date="2011" name="PLoS Pathog.">
        <title>Dynamic evolution of pathogenicity revealed by sequencing and comparative genomics of 19 Pseudomonas syringae isolates.</title>
        <authorList>
            <person name="Baltrus D.A."/>
            <person name="Nishimura M.T."/>
            <person name="Romanchuk A."/>
            <person name="Chang J.H."/>
            <person name="Mukhtar M.S."/>
            <person name="Cherkis K."/>
            <person name="Roach J."/>
            <person name="Grant S.R."/>
            <person name="Jones C.D."/>
            <person name="Dangl J.L."/>
        </authorList>
    </citation>
    <scope>NUCLEOTIDE SEQUENCE [LARGE SCALE GENOMIC DNA]</scope>
    <source>
        <strain evidence="1 2">M301315</strain>
    </source>
</reference>
<proteinExistence type="predicted"/>